<accession>A0A179UHB2</accession>
<dbReference type="AlphaFoldDB" id="A0A179UHB2"/>
<dbReference type="Pfam" id="PF20811">
    <property type="entry name" value="PARG_cat_N"/>
    <property type="match status" value="1"/>
</dbReference>
<dbReference type="EMBL" id="GG657451">
    <property type="protein sequence ID" value="OAT06648.1"/>
    <property type="molecule type" value="Genomic_DNA"/>
</dbReference>
<evidence type="ECO:0000313" key="3">
    <source>
        <dbReference type="Proteomes" id="UP000002038"/>
    </source>
</evidence>
<dbReference type="Proteomes" id="UP000002038">
    <property type="component" value="Unassembled WGS sequence"/>
</dbReference>
<dbReference type="STRING" id="559298.A0A179UHB2"/>
<dbReference type="KEGG" id="bgh:BDBG_16660"/>
<protein>
    <recommendedName>
        <fullName evidence="1">PARG helical domain-containing protein</fullName>
    </recommendedName>
</protein>
<evidence type="ECO:0000313" key="2">
    <source>
        <dbReference type="EMBL" id="OAT06648.1"/>
    </source>
</evidence>
<keyword evidence="3" id="KW-1185">Reference proteome</keyword>
<dbReference type="OrthoDB" id="4204487at2759"/>
<organism evidence="2 3">
    <name type="scientific">Blastomyces gilchristii (strain SLH14081)</name>
    <name type="common">Blastomyces dermatitidis</name>
    <dbReference type="NCBI Taxonomy" id="559298"/>
    <lineage>
        <taxon>Eukaryota</taxon>
        <taxon>Fungi</taxon>
        <taxon>Dikarya</taxon>
        <taxon>Ascomycota</taxon>
        <taxon>Pezizomycotina</taxon>
        <taxon>Eurotiomycetes</taxon>
        <taxon>Eurotiomycetidae</taxon>
        <taxon>Onygenales</taxon>
        <taxon>Ajellomycetaceae</taxon>
        <taxon>Blastomyces</taxon>
    </lineage>
</organism>
<dbReference type="RefSeq" id="XP_031577327.1">
    <property type="nucleotide sequence ID" value="XM_031724565.1"/>
</dbReference>
<reference evidence="3" key="1">
    <citation type="journal article" date="2015" name="PLoS Genet.">
        <title>The dynamic genome and transcriptome of the human fungal pathogen Blastomyces and close relative Emmonsia.</title>
        <authorList>
            <person name="Munoz J.F."/>
            <person name="Gauthier G.M."/>
            <person name="Desjardins C.A."/>
            <person name="Gallo J.E."/>
            <person name="Holder J."/>
            <person name="Sullivan T.D."/>
            <person name="Marty A.J."/>
            <person name="Carmen J.C."/>
            <person name="Chen Z."/>
            <person name="Ding L."/>
            <person name="Gujja S."/>
            <person name="Magrini V."/>
            <person name="Misas E."/>
            <person name="Mitreva M."/>
            <person name="Priest M."/>
            <person name="Saif S."/>
            <person name="Whiston E.A."/>
            <person name="Young S."/>
            <person name="Zeng Q."/>
            <person name="Goldman W.E."/>
            <person name="Mardis E.R."/>
            <person name="Taylor J.W."/>
            <person name="McEwen J.G."/>
            <person name="Clay O.K."/>
            <person name="Klein B.S."/>
            <person name="Cuomo C.A."/>
        </authorList>
    </citation>
    <scope>NUCLEOTIDE SEQUENCE [LARGE SCALE GENOMIC DNA]</scope>
    <source>
        <strain evidence="3">SLH14081</strain>
    </source>
</reference>
<dbReference type="VEuPathDB" id="FungiDB:BDBG_16660"/>
<dbReference type="InterPro" id="IPR048362">
    <property type="entry name" value="PARG_helical"/>
</dbReference>
<sequence>MRFTLPCSPSLLCIDRFSLLESEAYEVPFWQIFRAAITARIEGWGDLVGLLETIAVTLHSSSLRDYDTLRGFLQDEWASKETHFFTEVWPELVRLALEMPQLFPESSLLCLSEEHRELELSRRQVGCLVIHQFLCSLPKQPWATDSSQDFRIWYS</sequence>
<gene>
    <name evidence="2" type="ORF">BDBG_16660</name>
</gene>
<proteinExistence type="predicted"/>
<dbReference type="GeneID" id="8510004"/>
<feature type="domain" description="PARG helical" evidence="1">
    <location>
        <begin position="79"/>
        <end position="151"/>
    </location>
</feature>
<evidence type="ECO:0000259" key="1">
    <source>
        <dbReference type="Pfam" id="PF20811"/>
    </source>
</evidence>
<name>A0A179UHB2_BLAGS</name>